<name>A0A397SKN7_9GLOM</name>
<reference evidence="2 3" key="1">
    <citation type="submission" date="2018-06" db="EMBL/GenBank/DDBJ databases">
        <title>Comparative genomics reveals the genomic features of Rhizophagus irregularis, R. cerebriforme, R. diaphanum and Gigaspora rosea, and their symbiotic lifestyle signature.</title>
        <authorList>
            <person name="Morin E."/>
            <person name="San Clemente H."/>
            <person name="Chen E.C.H."/>
            <person name="De La Providencia I."/>
            <person name="Hainaut M."/>
            <person name="Kuo A."/>
            <person name="Kohler A."/>
            <person name="Murat C."/>
            <person name="Tang N."/>
            <person name="Roy S."/>
            <person name="Loubradou J."/>
            <person name="Henrissat B."/>
            <person name="Grigoriev I.V."/>
            <person name="Corradi N."/>
            <person name="Roux C."/>
            <person name="Martin F.M."/>
        </authorList>
    </citation>
    <scope>NUCLEOTIDE SEQUENCE [LARGE SCALE GENOMIC DNA]</scope>
    <source>
        <strain evidence="2 3">DAOM 227022</strain>
    </source>
</reference>
<gene>
    <name evidence="2" type="ORF">C1645_783586</name>
</gene>
<feature type="region of interest" description="Disordered" evidence="1">
    <location>
        <begin position="1"/>
        <end position="22"/>
    </location>
</feature>
<dbReference type="EMBL" id="QKYT01000475">
    <property type="protein sequence ID" value="RIA84675.1"/>
    <property type="molecule type" value="Genomic_DNA"/>
</dbReference>
<proteinExistence type="predicted"/>
<comment type="caution">
    <text evidence="2">The sequence shown here is derived from an EMBL/GenBank/DDBJ whole genome shotgun (WGS) entry which is preliminary data.</text>
</comment>
<dbReference type="AlphaFoldDB" id="A0A397SKN7"/>
<dbReference type="OrthoDB" id="2442130at2759"/>
<evidence type="ECO:0000313" key="3">
    <source>
        <dbReference type="Proteomes" id="UP000265703"/>
    </source>
</evidence>
<sequence>MSQRRNDRNRNRDRNSNSTRRESLSHPYWTIAYYFINALRTSTPTLSTPISQSQTSSPPYPPLISQNSSFPIPPPQNPHYYPNPISPPYLVCNNSIFPLDFTTESINNLASIFRNTSLSHQNINLNNDDNLGSRTSSRRSSLSSSSSSSVASSSGSHVTSGNEESSYNGIKGKGRNLSHIASFATSSPINFNFPTSVTSSPLTFSLDTFPYTLSTLEKYEIQIRIEGKISPINIISPRQLNKLLINCKNDHETKTNSQGNIYCKKRKNVYHYHNLSNASFYSKREDGSSIYVNKFGDITYKAKEQEDRV</sequence>
<protein>
    <submittedName>
        <fullName evidence="2">Uncharacterized protein</fullName>
    </submittedName>
</protein>
<keyword evidence="3" id="KW-1185">Reference proteome</keyword>
<organism evidence="2 3">
    <name type="scientific">Glomus cerebriforme</name>
    <dbReference type="NCBI Taxonomy" id="658196"/>
    <lineage>
        <taxon>Eukaryota</taxon>
        <taxon>Fungi</taxon>
        <taxon>Fungi incertae sedis</taxon>
        <taxon>Mucoromycota</taxon>
        <taxon>Glomeromycotina</taxon>
        <taxon>Glomeromycetes</taxon>
        <taxon>Glomerales</taxon>
        <taxon>Glomeraceae</taxon>
        <taxon>Glomus</taxon>
    </lineage>
</organism>
<feature type="compositionally biased region" description="Low complexity" evidence="1">
    <location>
        <begin position="46"/>
        <end position="57"/>
    </location>
</feature>
<feature type="region of interest" description="Disordered" evidence="1">
    <location>
        <begin position="123"/>
        <end position="170"/>
    </location>
</feature>
<accession>A0A397SKN7</accession>
<evidence type="ECO:0000313" key="2">
    <source>
        <dbReference type="EMBL" id="RIA84675.1"/>
    </source>
</evidence>
<dbReference type="Proteomes" id="UP000265703">
    <property type="component" value="Unassembled WGS sequence"/>
</dbReference>
<feature type="compositionally biased region" description="Low complexity" evidence="1">
    <location>
        <begin position="132"/>
        <end position="160"/>
    </location>
</feature>
<evidence type="ECO:0000256" key="1">
    <source>
        <dbReference type="SAM" id="MobiDB-lite"/>
    </source>
</evidence>
<feature type="region of interest" description="Disordered" evidence="1">
    <location>
        <begin position="46"/>
        <end position="79"/>
    </location>
</feature>